<dbReference type="EMBL" id="AY225133">
    <property type="protein sequence ID" value="AAR26857.1"/>
    <property type="molecule type" value="Genomic_DNA"/>
</dbReference>
<protein>
    <submittedName>
        <fullName evidence="2">FirrV-1-A33</fullName>
    </submittedName>
</protein>
<dbReference type="RefSeq" id="YP_009665709.1">
    <property type="nucleotide sequence ID" value="NC_043254.1"/>
</dbReference>
<organism evidence="2">
    <name type="scientific">Feldmannia irregularis virus a</name>
    <dbReference type="NCBI Taxonomy" id="231992"/>
    <lineage>
        <taxon>Viruses</taxon>
        <taxon>Varidnaviria</taxon>
        <taxon>Bamfordvirae</taxon>
        <taxon>Nucleocytoviricota</taxon>
        <taxon>Megaviricetes</taxon>
        <taxon>Algavirales</taxon>
        <taxon>Phycodnaviridae</taxon>
        <taxon>Phaeovirus</taxon>
        <taxon>Phaeovirus irregularis</taxon>
    </lineage>
</organism>
<accession>Q6XM54</accession>
<feature type="coiled-coil region" evidence="1">
    <location>
        <begin position="285"/>
        <end position="312"/>
    </location>
</feature>
<proteinExistence type="predicted"/>
<sequence>MENIFVDSATGLVGASSVVQYVLPGLSASFVRKVTKEAADKAQLSFSKIKHGGTFVNALSVDDCLEVMANSSQDGIKQWYARKAETFRRDLDDYVTRKTTQVESKESCIQRALRALNIQGSIRVDEESRMGSVIDVIKLICPEKSEFHAYKTLSNLIDDDDKCIGNKFKSDDSTIPLRLSERVKKIQINGRGRVTPVADAKTLIYIIWLLPGRAVAHFRAQSAEIIARVLGGDLRLAQEIQQQCAKLQETPEGRAFQDFMAPDAKKQKMDMFEFLGPSKRVEIAEQFYAEKLKAIQQERQAKEQELKKKSITDIIDVYQSLKNIDVEIDDRTKVEIRDKVSILTRQMEGQGSHASPPLLLCEDPSTPTHVLDAERRGQETNIVVVSAKMNVRVPPALSGKVGKLMRKKYINKYKLPTNWNDFIKRQTILHGRPCLENTYYERDADIIEEAIREVVTV</sequence>
<name>Q6XM54_9PHYC</name>
<keyword evidence="1" id="KW-0175">Coiled coil</keyword>
<dbReference type="KEGG" id="vg:41332305"/>
<evidence type="ECO:0000256" key="1">
    <source>
        <dbReference type="SAM" id="Coils"/>
    </source>
</evidence>
<evidence type="ECO:0000313" key="2">
    <source>
        <dbReference type="EMBL" id="AAR26857.1"/>
    </source>
</evidence>
<reference evidence="2" key="1">
    <citation type="journal article" date="2003" name="J. Mol. Evol.">
        <title>Comparisons of two large phaeoviral genomes and evolutionary implications.</title>
        <authorList>
            <person name="Delaroque N."/>
            <person name="Boland W."/>
            <person name="Muller D.G."/>
            <person name="Knippers R."/>
        </authorList>
    </citation>
    <scope>NUCLEOTIDE SEQUENCE</scope>
    <source>
        <strain evidence="2">FirrV-1</strain>
    </source>
</reference>
<reference evidence="2" key="2">
    <citation type="submission" date="2003-01" db="EMBL/GenBank/DDBJ databases">
        <title>Partial Nucleotide Sequence of the Feldmannia irregularis Virus FirrV-1 Genome: On the Evolution of Large Phaeoviral Genomes.</title>
        <authorList>
            <person name="Delaroque N."/>
            <person name="Knippers R."/>
            <person name="Mueller D.G."/>
            <person name="Boland W."/>
        </authorList>
    </citation>
    <scope>NUCLEOTIDE SEQUENCE</scope>
    <source>
        <strain evidence="2">FirrV-1</strain>
    </source>
</reference>
<dbReference type="GeneID" id="41332305"/>